<dbReference type="FunCoup" id="K5W8B3">
    <property type="interactions" value="333"/>
</dbReference>
<evidence type="ECO:0000259" key="10">
    <source>
        <dbReference type="PROSITE" id="PS50897"/>
    </source>
</evidence>
<evidence type="ECO:0000256" key="6">
    <source>
        <dbReference type="ARBA" id="ARBA00061136"/>
    </source>
</evidence>
<organism evidence="12 13">
    <name type="scientific">Phanerochaete carnosa (strain HHB-10118-sp)</name>
    <name type="common">White-rot fungus</name>
    <name type="synonym">Peniophora carnosa</name>
    <dbReference type="NCBI Taxonomy" id="650164"/>
    <lineage>
        <taxon>Eukaryota</taxon>
        <taxon>Fungi</taxon>
        <taxon>Dikarya</taxon>
        <taxon>Basidiomycota</taxon>
        <taxon>Agaricomycotina</taxon>
        <taxon>Agaricomycetes</taxon>
        <taxon>Polyporales</taxon>
        <taxon>Phanerochaetaceae</taxon>
        <taxon>Phanerochaete</taxon>
    </lineage>
</organism>
<keyword evidence="2" id="KW-0963">Cytoplasm</keyword>
<evidence type="ECO:0000259" key="11">
    <source>
        <dbReference type="PROSITE" id="PS51867"/>
    </source>
</evidence>
<dbReference type="SMART" id="SM00668">
    <property type="entry name" value="CTLH"/>
    <property type="match status" value="1"/>
</dbReference>
<evidence type="ECO:0000256" key="2">
    <source>
        <dbReference type="ARBA" id="ARBA00022490"/>
    </source>
</evidence>
<feature type="zinc finger region" description="RING-Gid-type" evidence="9">
    <location>
        <begin position="349"/>
        <end position="391"/>
    </location>
</feature>
<gene>
    <name evidence="12" type="ORF">PHACADRAFT_94557</name>
</gene>
<evidence type="ECO:0000313" key="12">
    <source>
        <dbReference type="EMBL" id="EKM55410.1"/>
    </source>
</evidence>
<dbReference type="GO" id="GO:0005737">
    <property type="term" value="C:cytoplasm"/>
    <property type="evidence" value="ECO:0007669"/>
    <property type="project" value="UniProtKB-SubCell"/>
</dbReference>
<dbReference type="Pfam" id="PF10607">
    <property type="entry name" value="CTLH"/>
    <property type="match status" value="1"/>
</dbReference>
<dbReference type="PROSITE" id="PS50896">
    <property type="entry name" value="LISH"/>
    <property type="match status" value="1"/>
</dbReference>
<reference evidence="12 13" key="1">
    <citation type="journal article" date="2012" name="BMC Genomics">
        <title>Comparative genomics of the white-rot fungi, Phanerochaete carnosa and P. chrysosporium, to elucidate the genetic basis of the distinct wood types they colonize.</title>
        <authorList>
            <person name="Suzuki H."/>
            <person name="MacDonald J."/>
            <person name="Syed K."/>
            <person name="Salamov A."/>
            <person name="Hori C."/>
            <person name="Aerts A."/>
            <person name="Henrissat B."/>
            <person name="Wiebenga A."/>
            <person name="vanKuyk P.A."/>
            <person name="Barry K."/>
            <person name="Lindquist E."/>
            <person name="LaButti K."/>
            <person name="Lapidus A."/>
            <person name="Lucas S."/>
            <person name="Coutinho P."/>
            <person name="Gong Y."/>
            <person name="Samejima M."/>
            <person name="Mahadevan R."/>
            <person name="Abou-Zaid M."/>
            <person name="de Vries R.P."/>
            <person name="Igarashi K."/>
            <person name="Yadav J.S."/>
            <person name="Grigoriev I.V."/>
            <person name="Master E.R."/>
        </authorList>
    </citation>
    <scope>NUCLEOTIDE SEQUENCE [LARGE SCALE GENOMIC DNA]</scope>
    <source>
        <strain evidence="12 13">HHB-10118-sp</strain>
    </source>
</reference>
<dbReference type="InterPro" id="IPR006595">
    <property type="entry name" value="CTLH_C"/>
</dbReference>
<dbReference type="PROSITE" id="PS50897">
    <property type="entry name" value="CTLH"/>
    <property type="match status" value="1"/>
</dbReference>
<feature type="domain" description="CTLH" evidence="10">
    <location>
        <begin position="155"/>
        <end position="212"/>
    </location>
</feature>
<dbReference type="GO" id="GO:0043161">
    <property type="term" value="P:proteasome-mediated ubiquitin-dependent protein catabolic process"/>
    <property type="evidence" value="ECO:0007669"/>
    <property type="project" value="InterPro"/>
</dbReference>
<evidence type="ECO:0000256" key="7">
    <source>
        <dbReference type="ARBA" id="ARBA00075398"/>
    </source>
</evidence>
<keyword evidence="4 9" id="KW-0863">Zinc-finger</keyword>
<keyword evidence="3" id="KW-0479">Metal-binding</keyword>
<dbReference type="OrthoDB" id="1933281at2759"/>
<dbReference type="RefSeq" id="XP_007395735.1">
    <property type="nucleotide sequence ID" value="XM_007395673.1"/>
</dbReference>
<evidence type="ECO:0000256" key="3">
    <source>
        <dbReference type="ARBA" id="ARBA00022723"/>
    </source>
</evidence>
<accession>K5W8B3</accession>
<dbReference type="GO" id="GO:0005634">
    <property type="term" value="C:nucleus"/>
    <property type="evidence" value="ECO:0007669"/>
    <property type="project" value="TreeGrafter"/>
</dbReference>
<dbReference type="STRING" id="650164.K5W8B3"/>
<dbReference type="KEGG" id="pco:PHACADRAFT_94557"/>
<dbReference type="HOGENOM" id="CLU_020227_4_0_1"/>
<dbReference type="FunFam" id="3.30.40.10:FF:000143">
    <property type="entry name" value="Regulator of gluconeogenesis Rmd5"/>
    <property type="match status" value="1"/>
</dbReference>
<dbReference type="InterPro" id="IPR006594">
    <property type="entry name" value="LisH"/>
</dbReference>
<dbReference type="InterPro" id="IPR027370">
    <property type="entry name" value="Znf-RING_euk"/>
</dbReference>
<dbReference type="PANTHER" id="PTHR12170">
    <property type="entry name" value="MACROPHAGE ERYTHROBLAST ATTACHER-RELATED"/>
    <property type="match status" value="1"/>
</dbReference>
<dbReference type="InParanoid" id="K5W8B3"/>
<dbReference type="GO" id="GO:0008270">
    <property type="term" value="F:zinc ion binding"/>
    <property type="evidence" value="ECO:0007669"/>
    <property type="project" value="UniProtKB-KW"/>
</dbReference>
<name>K5W8B3_PHACS</name>
<dbReference type="CDD" id="cd16652">
    <property type="entry name" value="dRING_Rmd5p-like"/>
    <property type="match status" value="1"/>
</dbReference>
<keyword evidence="5" id="KW-0862">Zinc</keyword>
<dbReference type="GO" id="GO:0061630">
    <property type="term" value="F:ubiquitin protein ligase activity"/>
    <property type="evidence" value="ECO:0007669"/>
    <property type="project" value="InterPro"/>
</dbReference>
<dbReference type="GeneID" id="18920860"/>
<comment type="similarity">
    <text evidence="6">Belongs to the RMD5/GID2 family.</text>
</comment>
<dbReference type="Proteomes" id="UP000008370">
    <property type="component" value="Unassembled WGS sequence"/>
</dbReference>
<dbReference type="Pfam" id="PF13445">
    <property type="entry name" value="zf-RING_UBOX"/>
    <property type="match status" value="1"/>
</dbReference>
<dbReference type="SUPFAM" id="SSF57850">
    <property type="entry name" value="RING/U-box"/>
    <property type="match status" value="1"/>
</dbReference>
<comment type="subcellular location">
    <subcellularLocation>
        <location evidence="1">Cytoplasm</location>
    </subcellularLocation>
</comment>
<feature type="domain" description="RING-Gid-type" evidence="11">
    <location>
        <begin position="349"/>
        <end position="391"/>
    </location>
</feature>
<dbReference type="InterPro" id="IPR044063">
    <property type="entry name" value="ZF_RING_GID"/>
</dbReference>
<dbReference type="AlphaFoldDB" id="K5W8B3"/>
<dbReference type="PROSITE" id="PS51867">
    <property type="entry name" value="ZF_RING_GID"/>
    <property type="match status" value="1"/>
</dbReference>
<dbReference type="Gene3D" id="3.30.40.10">
    <property type="entry name" value="Zinc/RING finger domain, C3HC4 (zinc finger)"/>
    <property type="match status" value="1"/>
</dbReference>
<proteinExistence type="inferred from homology"/>
<evidence type="ECO:0000256" key="1">
    <source>
        <dbReference type="ARBA" id="ARBA00004496"/>
    </source>
</evidence>
<dbReference type="EMBL" id="JH930472">
    <property type="protein sequence ID" value="EKM55410.1"/>
    <property type="molecule type" value="Genomic_DNA"/>
</dbReference>
<evidence type="ECO:0000256" key="8">
    <source>
        <dbReference type="ARBA" id="ARBA00080744"/>
    </source>
</evidence>
<protein>
    <recommendedName>
        <fullName evidence="8">GID complex catalytic subunit 2</fullName>
    </recommendedName>
    <alternativeName>
        <fullName evidence="7">Glucose-induced degradation protein 2</fullName>
    </alternativeName>
</protein>
<dbReference type="InterPro" id="IPR024964">
    <property type="entry name" value="CTLH/CRA"/>
</dbReference>
<evidence type="ECO:0000256" key="4">
    <source>
        <dbReference type="ARBA" id="ARBA00022771"/>
    </source>
</evidence>
<keyword evidence="13" id="KW-1185">Reference proteome</keyword>
<dbReference type="PANTHER" id="PTHR12170:SF3">
    <property type="entry name" value="GH10162P"/>
    <property type="match status" value="1"/>
</dbReference>
<dbReference type="InterPro" id="IPR013083">
    <property type="entry name" value="Znf_RING/FYVE/PHD"/>
</dbReference>
<evidence type="ECO:0000256" key="5">
    <source>
        <dbReference type="ARBA" id="ARBA00022833"/>
    </source>
</evidence>
<sequence>METSLKELVKLEKLASSSGSAKGKSPSVDDSLDSLLQTLRETKESIQSGAASQDTFSLLSKKVESTKKDVDERQKEVYSSLARFGKALDKALESVCSQRFTAPLPSYQPMFSSPEAATALERTIAAHFLRTGQFETAETFIEESGVEIYPELRTHFLDLHGIITALKAGNIAPALEWTSLNRTFLEARSSPLEFYLHRSQYIRLLLSTHPPNVPTALAYARANFAPFYARYDAEINRLMNCIIYLPIARLQTSPYADLASPTLHLDLEPMFAKEYCANLGMGRQVPLRVVGDIGGGGALARIEKGRKVMRERKSEWSQSDELPVRANNNTPPIEIALPVENRYHSVFACPVSKEQSTEQNPPMMMNCGHVITKDSLQKLSKPGGRVKCPYCPEESNLSTALRVHF</sequence>
<evidence type="ECO:0000256" key="9">
    <source>
        <dbReference type="PROSITE-ProRule" id="PRU01215"/>
    </source>
</evidence>
<dbReference type="InterPro" id="IPR045098">
    <property type="entry name" value="Fyv10_fam"/>
</dbReference>
<evidence type="ECO:0000313" key="13">
    <source>
        <dbReference type="Proteomes" id="UP000008370"/>
    </source>
</evidence>
<dbReference type="InterPro" id="IPR037683">
    <property type="entry name" value="Rmd5_dRing"/>
</dbReference>
<dbReference type="GO" id="GO:0034657">
    <property type="term" value="C:GID complex"/>
    <property type="evidence" value="ECO:0007669"/>
    <property type="project" value="TreeGrafter"/>
</dbReference>